<proteinExistence type="predicted"/>
<dbReference type="InterPro" id="IPR039034">
    <property type="entry name" value="INPP4"/>
</dbReference>
<keyword evidence="1" id="KW-0378">Hydrolase</keyword>
<dbReference type="GO" id="GO:0016316">
    <property type="term" value="F:phosphatidylinositol-3,4-bisphosphate 4-phosphatase activity"/>
    <property type="evidence" value="ECO:0007669"/>
    <property type="project" value="InterPro"/>
</dbReference>
<dbReference type="Proteomes" id="UP000472267">
    <property type="component" value="Chromosome 3"/>
</dbReference>
<sequence length="234" mass="25851">IQARAHATYGANANSVCGVSGDELGMLEDMDVVDTGANTHSLNHTHTQARSSEQHQHLCVYPPTRGSYVLKEGRLAERYTTHTHTHTHTLTCCALSGTGTHNDLLNLFPERSLADLLSSLDRSVESKKRKNVEVLWNAAMICRTVNGVRLTSCKERKGPHGMSVTLEQCTLLRGAPHARPAALRGARLDCMRRDGCRMENVQKNVGNRKFAFSSVQLLTFPKLYRPQTGAMESL</sequence>
<organism evidence="3 4">
    <name type="scientific">Salarias fasciatus</name>
    <name type="common">Jewelled blenny</name>
    <name type="synonym">Blennius fasciatus</name>
    <dbReference type="NCBI Taxonomy" id="181472"/>
    <lineage>
        <taxon>Eukaryota</taxon>
        <taxon>Metazoa</taxon>
        <taxon>Chordata</taxon>
        <taxon>Craniata</taxon>
        <taxon>Vertebrata</taxon>
        <taxon>Euteleostomi</taxon>
        <taxon>Actinopterygii</taxon>
        <taxon>Neopterygii</taxon>
        <taxon>Teleostei</taxon>
        <taxon>Neoteleostei</taxon>
        <taxon>Acanthomorphata</taxon>
        <taxon>Ovalentaria</taxon>
        <taxon>Blenniimorphae</taxon>
        <taxon>Blenniiformes</taxon>
        <taxon>Blennioidei</taxon>
        <taxon>Blenniidae</taxon>
        <taxon>Salariinae</taxon>
        <taxon>Salarias</taxon>
    </lineage>
</organism>
<dbReference type="InParanoid" id="A0A672HJ38"/>
<reference evidence="3" key="3">
    <citation type="submission" date="2025-09" db="UniProtKB">
        <authorList>
            <consortium name="Ensembl"/>
        </authorList>
    </citation>
    <scope>IDENTIFICATION</scope>
</reference>
<evidence type="ECO:0000256" key="1">
    <source>
        <dbReference type="ARBA" id="ARBA00022801"/>
    </source>
</evidence>
<dbReference type="AlphaFoldDB" id="A0A672HJ38"/>
<dbReference type="Ensembl" id="ENSSFAT00005030016.1">
    <property type="protein sequence ID" value="ENSSFAP00005028949.1"/>
    <property type="gene ID" value="ENSSFAG00005014719.1"/>
</dbReference>
<accession>A0A672HJ38</accession>
<evidence type="ECO:0000313" key="3">
    <source>
        <dbReference type="Ensembl" id="ENSSFAP00005028949.1"/>
    </source>
</evidence>
<protein>
    <submittedName>
        <fullName evidence="3">Uncharacterized protein</fullName>
    </submittedName>
</protein>
<dbReference type="PANTHER" id="PTHR12187">
    <property type="entry name" value="AGAP000124-PA"/>
    <property type="match status" value="1"/>
</dbReference>
<keyword evidence="4" id="KW-1185">Reference proteome</keyword>
<dbReference type="GO" id="GO:0005737">
    <property type="term" value="C:cytoplasm"/>
    <property type="evidence" value="ECO:0007669"/>
    <property type="project" value="TreeGrafter"/>
</dbReference>
<reference evidence="3" key="1">
    <citation type="submission" date="2019-06" db="EMBL/GenBank/DDBJ databases">
        <authorList>
            <consortium name="Wellcome Sanger Institute Data Sharing"/>
        </authorList>
    </citation>
    <scope>NUCLEOTIDE SEQUENCE [LARGE SCALE GENOMIC DNA]</scope>
</reference>
<evidence type="ECO:0000313" key="4">
    <source>
        <dbReference type="Proteomes" id="UP000472267"/>
    </source>
</evidence>
<dbReference type="PANTHER" id="PTHR12187:SF11">
    <property type="entry name" value="PHOSPHATIDYLINOSITOL-3,4-BISPHOSPHATE 4-PHOSPHATASE"/>
    <property type="match status" value="1"/>
</dbReference>
<keyword evidence="2" id="KW-0443">Lipid metabolism</keyword>
<reference evidence="3" key="2">
    <citation type="submission" date="2025-08" db="UniProtKB">
        <authorList>
            <consortium name="Ensembl"/>
        </authorList>
    </citation>
    <scope>IDENTIFICATION</scope>
</reference>
<evidence type="ECO:0000256" key="2">
    <source>
        <dbReference type="ARBA" id="ARBA00023098"/>
    </source>
</evidence>
<name>A0A672HJ38_SALFA</name>